<keyword evidence="8" id="KW-1185">Reference proteome</keyword>
<evidence type="ECO:0000259" key="6">
    <source>
        <dbReference type="Pfam" id="PF04082"/>
    </source>
</evidence>
<sequence>MIGIKQLQGGNMSSSQLLATPNAHILIAAYWEHFHPALPILHRATFNMQEPSLLVEIVVAVGSIYMATTLEGDSAASCLRMGQNLWEAGCNECQNLVRDGWTNWQQPAVLQVWILHIVYGTYMGYTAHYQKAKNLLRSLVDYVQDHRLLAQSVVFPGQSTWMHALAANTTYADEEELRYAWHSYVDEESTKLCMYTLQLLDFHTFYPCNLRCLTSAMDFDWALPHSAGLWEAENAGSWIEVLREDVRVQAMLDPDDHLCLPCPSTKSLSLAIQSLMSDAPSLHLLSALESSPITIIFLLTMLDALIRDLTRSLYQLPPALADPSPYHILSQNQNRQMAAALQQVTRLAEEQPESSRRGVDGPVWTAIERLSLAIRLGLYKPDDLLIGGVIDSSVTAGLAAATHLTLGRSTGTRRSLRMLYQHNSGEDAVLLFLEEIVASLESMLATSKTEAMREAPWVTVASYRILLAIWRSLRWASSEMRRRAESNTQSHFDTSTLIFNTIIDTVSHRLEIRQDANGVPSPASVPGETCFSGAIHKFWTDRNTWTVGSSMVPILEEICSTGM</sequence>
<evidence type="ECO:0000256" key="1">
    <source>
        <dbReference type="ARBA" id="ARBA00022723"/>
    </source>
</evidence>
<dbReference type="GO" id="GO:0003677">
    <property type="term" value="F:DNA binding"/>
    <property type="evidence" value="ECO:0007669"/>
    <property type="project" value="InterPro"/>
</dbReference>
<dbReference type="Proteomes" id="UP001251528">
    <property type="component" value="Unassembled WGS sequence"/>
</dbReference>
<protein>
    <recommendedName>
        <fullName evidence="6">Xylanolytic transcriptional activator regulatory domain-containing protein</fullName>
    </recommendedName>
</protein>
<dbReference type="PANTHER" id="PTHR47660:SF2">
    <property type="entry name" value="TRANSCRIPTION FACTOR WITH C2H2 AND ZN(2)-CYS(6) DNA BINDING DOMAIN (EUROFUNG)"/>
    <property type="match status" value="1"/>
</dbReference>
<dbReference type="PANTHER" id="PTHR47660">
    <property type="entry name" value="TRANSCRIPTION FACTOR WITH C2H2 AND ZN(2)-CYS(6) DNA BINDING DOMAIN (EUROFUNG)-RELATED-RELATED"/>
    <property type="match status" value="1"/>
</dbReference>
<accession>A0AAJ0FTS9</accession>
<organism evidence="7 8">
    <name type="scientific">Conoideocrella luteorostrata</name>
    <dbReference type="NCBI Taxonomy" id="1105319"/>
    <lineage>
        <taxon>Eukaryota</taxon>
        <taxon>Fungi</taxon>
        <taxon>Dikarya</taxon>
        <taxon>Ascomycota</taxon>
        <taxon>Pezizomycotina</taxon>
        <taxon>Sordariomycetes</taxon>
        <taxon>Hypocreomycetidae</taxon>
        <taxon>Hypocreales</taxon>
        <taxon>Clavicipitaceae</taxon>
        <taxon>Conoideocrella</taxon>
    </lineage>
</organism>
<proteinExistence type="predicted"/>
<keyword evidence="4" id="KW-0804">Transcription</keyword>
<keyword evidence="2" id="KW-0862">Zinc</keyword>
<feature type="domain" description="Xylanolytic transcriptional activator regulatory" evidence="6">
    <location>
        <begin position="28"/>
        <end position="324"/>
    </location>
</feature>
<evidence type="ECO:0000313" key="8">
    <source>
        <dbReference type="Proteomes" id="UP001251528"/>
    </source>
</evidence>
<dbReference type="GO" id="GO:0006351">
    <property type="term" value="P:DNA-templated transcription"/>
    <property type="evidence" value="ECO:0007669"/>
    <property type="project" value="InterPro"/>
</dbReference>
<evidence type="ECO:0000256" key="2">
    <source>
        <dbReference type="ARBA" id="ARBA00022833"/>
    </source>
</evidence>
<keyword evidence="5" id="KW-0539">Nucleus</keyword>
<reference evidence="7" key="1">
    <citation type="submission" date="2023-06" db="EMBL/GenBank/DDBJ databases">
        <title>Conoideocrella luteorostrata (Hypocreales: Clavicipitaceae), a potential biocontrol fungus for elongate hemlock scale in United States Christmas tree production areas.</title>
        <authorList>
            <person name="Barrett H."/>
            <person name="Lovett B."/>
            <person name="Macias A.M."/>
            <person name="Stajich J.E."/>
            <person name="Kasson M.T."/>
        </authorList>
    </citation>
    <scope>NUCLEOTIDE SEQUENCE</scope>
    <source>
        <strain evidence="7">ARSEF 14590</strain>
    </source>
</reference>
<evidence type="ECO:0000256" key="5">
    <source>
        <dbReference type="ARBA" id="ARBA00023242"/>
    </source>
</evidence>
<dbReference type="GO" id="GO:0008270">
    <property type="term" value="F:zinc ion binding"/>
    <property type="evidence" value="ECO:0007669"/>
    <property type="project" value="InterPro"/>
</dbReference>
<gene>
    <name evidence="7" type="ORF">QQS21_005464</name>
</gene>
<dbReference type="AlphaFoldDB" id="A0AAJ0FTS9"/>
<evidence type="ECO:0000313" key="7">
    <source>
        <dbReference type="EMBL" id="KAK2599058.1"/>
    </source>
</evidence>
<keyword evidence="3" id="KW-0805">Transcription regulation</keyword>
<evidence type="ECO:0000256" key="4">
    <source>
        <dbReference type="ARBA" id="ARBA00023163"/>
    </source>
</evidence>
<name>A0AAJ0FTS9_9HYPO</name>
<dbReference type="Pfam" id="PF04082">
    <property type="entry name" value="Fungal_trans"/>
    <property type="match status" value="1"/>
</dbReference>
<comment type="caution">
    <text evidence="7">The sequence shown here is derived from an EMBL/GenBank/DDBJ whole genome shotgun (WGS) entry which is preliminary data.</text>
</comment>
<dbReference type="InterPro" id="IPR007219">
    <property type="entry name" value="XnlR_reg_dom"/>
</dbReference>
<evidence type="ECO:0000256" key="3">
    <source>
        <dbReference type="ARBA" id="ARBA00023015"/>
    </source>
</evidence>
<keyword evidence="1" id="KW-0479">Metal-binding</keyword>
<dbReference type="EMBL" id="JASWJB010000091">
    <property type="protein sequence ID" value="KAK2599058.1"/>
    <property type="molecule type" value="Genomic_DNA"/>
</dbReference>